<dbReference type="EMBL" id="CDSC02000095">
    <property type="protein sequence ID" value="SEH67763.1"/>
    <property type="molecule type" value="Genomic_DNA"/>
</dbReference>
<gene>
    <name evidence="1" type="ORF">BAZSYMA_ACONTIG00460_0</name>
</gene>
<dbReference type="Proteomes" id="UP000198988">
    <property type="component" value="Unassembled WGS sequence"/>
</dbReference>
<organism evidence="1 2">
    <name type="scientific">Bathymodiolus azoricus thioautotrophic gill symbiont</name>
    <dbReference type="NCBI Taxonomy" id="235205"/>
    <lineage>
        <taxon>Bacteria</taxon>
        <taxon>Pseudomonadati</taxon>
        <taxon>Pseudomonadota</taxon>
        <taxon>Gammaproteobacteria</taxon>
        <taxon>sulfur-oxidizing symbionts</taxon>
    </lineage>
</organism>
<sequence length="46" mass="4869">MRPTFAKVTFSFKVRVILISSPIVKTPLLLAGPLSMRQALAAGLGA</sequence>
<protein>
    <submittedName>
        <fullName evidence="1">Uncharacterized protein</fullName>
    </submittedName>
</protein>
<name>A0A1H6JYQ6_9GAMM</name>
<reference evidence="2" key="1">
    <citation type="submission" date="2016-06" db="EMBL/GenBank/DDBJ databases">
        <authorList>
            <person name="Petersen J."/>
            <person name="Sayavedra L."/>
        </authorList>
    </citation>
    <scope>NUCLEOTIDE SEQUENCE [LARGE SCALE GENOMIC DNA]</scope>
    <source>
        <strain evidence="2">BazSymA</strain>
    </source>
</reference>
<evidence type="ECO:0000313" key="2">
    <source>
        <dbReference type="Proteomes" id="UP000198988"/>
    </source>
</evidence>
<proteinExistence type="predicted"/>
<dbReference type="AlphaFoldDB" id="A0A1H6JYQ6"/>
<accession>A0A1H6JYQ6</accession>
<evidence type="ECO:0000313" key="1">
    <source>
        <dbReference type="EMBL" id="SEH67763.1"/>
    </source>
</evidence>